<keyword evidence="1" id="KW-1133">Transmembrane helix</keyword>
<keyword evidence="1" id="KW-0472">Membrane</keyword>
<evidence type="ECO:0000256" key="1">
    <source>
        <dbReference type="SAM" id="Phobius"/>
    </source>
</evidence>
<keyword evidence="3" id="KW-1185">Reference proteome</keyword>
<dbReference type="GeneID" id="300290986"/>
<dbReference type="EMBL" id="JACHJC010000001">
    <property type="protein sequence ID" value="MBB5110550.1"/>
    <property type="molecule type" value="Genomic_DNA"/>
</dbReference>
<reference evidence="2 3" key="1">
    <citation type="submission" date="2020-08" db="EMBL/GenBank/DDBJ databases">
        <title>Sequencing the genomes of 1000 actinobacteria strains.</title>
        <authorList>
            <person name="Klenk H.-P."/>
        </authorList>
    </citation>
    <scope>NUCLEOTIDE SEQUENCE [LARGE SCALE GENOMIC DNA]</scope>
    <source>
        <strain evidence="2 3">DSM 43036</strain>
    </source>
</reference>
<organism evidence="2 3">
    <name type="scientific">Micromonospora echinospora</name>
    <name type="common">Micromonospora purpurea</name>
    <dbReference type="NCBI Taxonomy" id="1877"/>
    <lineage>
        <taxon>Bacteria</taxon>
        <taxon>Bacillati</taxon>
        <taxon>Actinomycetota</taxon>
        <taxon>Actinomycetes</taxon>
        <taxon>Micromonosporales</taxon>
        <taxon>Micromonosporaceae</taxon>
        <taxon>Micromonospora</taxon>
    </lineage>
</organism>
<feature type="transmembrane region" description="Helical" evidence="1">
    <location>
        <begin position="29"/>
        <end position="45"/>
    </location>
</feature>
<comment type="caution">
    <text evidence="2">The sequence shown here is derived from an EMBL/GenBank/DDBJ whole genome shotgun (WGS) entry which is preliminary data.</text>
</comment>
<accession>A0ABR6M5G0</accession>
<evidence type="ECO:0000313" key="3">
    <source>
        <dbReference type="Proteomes" id="UP000618986"/>
    </source>
</evidence>
<dbReference type="Proteomes" id="UP000618986">
    <property type="component" value="Unassembled WGS sequence"/>
</dbReference>
<gene>
    <name evidence="2" type="ORF">FHU28_000389</name>
</gene>
<keyword evidence="1" id="KW-0812">Transmembrane</keyword>
<dbReference type="RefSeq" id="WP_184680293.1">
    <property type="nucleotide sequence ID" value="NZ_JACHJC010000001.1"/>
</dbReference>
<evidence type="ECO:0000313" key="2">
    <source>
        <dbReference type="EMBL" id="MBB5110550.1"/>
    </source>
</evidence>
<name>A0ABR6M5G0_MICEC</name>
<feature type="transmembrane region" description="Helical" evidence="1">
    <location>
        <begin position="6"/>
        <end position="22"/>
    </location>
</feature>
<proteinExistence type="predicted"/>
<protein>
    <recommendedName>
        <fullName evidence="4">Nicotinamide mononucleotide transporter</fullName>
    </recommendedName>
</protein>
<evidence type="ECO:0008006" key="4">
    <source>
        <dbReference type="Google" id="ProtNLM"/>
    </source>
</evidence>
<sequence>MNPQIWSWLLMAVGVTGLYLAGKRSWTGWAVGLAAQGLWLAYAITTRQWGFLASCFVYGAVYLRNLHAWLRPTPTTEREVTRCAAT</sequence>